<dbReference type="PANTHER" id="PTHR38248:SF2">
    <property type="entry name" value="FUNK1 11"/>
    <property type="match status" value="1"/>
</dbReference>
<organism evidence="3 4">
    <name type="scientific">Coemansia brasiliensis</name>
    <dbReference type="NCBI Taxonomy" id="2650707"/>
    <lineage>
        <taxon>Eukaryota</taxon>
        <taxon>Fungi</taxon>
        <taxon>Fungi incertae sedis</taxon>
        <taxon>Zoopagomycota</taxon>
        <taxon>Kickxellomycotina</taxon>
        <taxon>Kickxellomycetes</taxon>
        <taxon>Kickxellales</taxon>
        <taxon>Kickxellaceae</taxon>
        <taxon>Coemansia</taxon>
    </lineage>
</organism>
<dbReference type="GO" id="GO:0004672">
    <property type="term" value="F:protein kinase activity"/>
    <property type="evidence" value="ECO:0007669"/>
    <property type="project" value="InterPro"/>
</dbReference>
<dbReference type="SUPFAM" id="SSF56112">
    <property type="entry name" value="Protein kinase-like (PK-like)"/>
    <property type="match status" value="1"/>
</dbReference>
<dbReference type="EMBL" id="JANBUW010001981">
    <property type="protein sequence ID" value="KAJ2841936.1"/>
    <property type="molecule type" value="Genomic_DNA"/>
</dbReference>
<dbReference type="GO" id="GO:0005524">
    <property type="term" value="F:ATP binding"/>
    <property type="evidence" value="ECO:0007669"/>
    <property type="project" value="InterPro"/>
</dbReference>
<dbReference type="Gene3D" id="1.10.510.10">
    <property type="entry name" value="Transferase(Phosphotransferase) domain 1"/>
    <property type="match status" value="1"/>
</dbReference>
<comment type="caution">
    <text evidence="3">The sequence shown here is derived from an EMBL/GenBank/DDBJ whole genome shotgun (WGS) entry which is preliminary data.</text>
</comment>
<protein>
    <recommendedName>
        <fullName evidence="2">Protein kinase domain-containing protein</fullName>
    </recommendedName>
</protein>
<feature type="domain" description="Protein kinase" evidence="2">
    <location>
        <begin position="1"/>
        <end position="159"/>
    </location>
</feature>
<dbReference type="InterPro" id="IPR000719">
    <property type="entry name" value="Prot_kinase_dom"/>
</dbReference>
<proteinExistence type="predicted"/>
<dbReference type="Proteomes" id="UP001139887">
    <property type="component" value="Unassembled WGS sequence"/>
</dbReference>
<evidence type="ECO:0000313" key="3">
    <source>
        <dbReference type="EMBL" id="KAJ2841936.1"/>
    </source>
</evidence>
<dbReference type="PROSITE" id="PS50011">
    <property type="entry name" value="PROTEIN_KINASE_DOM"/>
    <property type="match status" value="1"/>
</dbReference>
<feature type="region of interest" description="Disordered" evidence="1">
    <location>
        <begin position="177"/>
        <end position="200"/>
    </location>
</feature>
<evidence type="ECO:0000256" key="1">
    <source>
        <dbReference type="SAM" id="MobiDB-lite"/>
    </source>
</evidence>
<dbReference type="PANTHER" id="PTHR38248">
    <property type="entry name" value="FUNK1 6"/>
    <property type="match status" value="1"/>
</dbReference>
<accession>A0A9W8I6G4</accession>
<evidence type="ECO:0000259" key="2">
    <source>
        <dbReference type="PROSITE" id="PS50011"/>
    </source>
</evidence>
<dbReference type="InterPro" id="IPR011009">
    <property type="entry name" value="Kinase-like_dom_sf"/>
</dbReference>
<sequence length="246" mass="27488">MLNECGILHRDISTNNILAVSSNSSPNELHGLLIDLDSAVQTDDERKAPAVRSGTPLFMSIVNVEGLTEERTALDDWESLLYVICWLATFGITSDDRLIEIEKSEYPIVLWTTGTAKAAALAKRTHMDSSRNFETNIADNFQGRYTLLRKLATNLHKVLFLNEKCLGALRSTYTVKESTTKPTSRSKHSDSDSSDDSDLEEGTVSYVIDPLVERCKHVDNIVEELLGVMDSMKRKAKRYLKKMAAS</sequence>
<evidence type="ECO:0000313" key="4">
    <source>
        <dbReference type="Proteomes" id="UP001139887"/>
    </source>
</evidence>
<dbReference type="OrthoDB" id="5584477at2759"/>
<dbReference type="Pfam" id="PF17667">
    <property type="entry name" value="Pkinase_fungal"/>
    <property type="match status" value="1"/>
</dbReference>
<gene>
    <name evidence="3" type="ORF">IWW36_006088</name>
</gene>
<dbReference type="InterPro" id="IPR040976">
    <property type="entry name" value="Pkinase_fungal"/>
</dbReference>
<name>A0A9W8I6G4_9FUNG</name>
<keyword evidence="4" id="KW-1185">Reference proteome</keyword>
<reference evidence="3" key="1">
    <citation type="submission" date="2022-07" db="EMBL/GenBank/DDBJ databases">
        <title>Phylogenomic reconstructions and comparative analyses of Kickxellomycotina fungi.</title>
        <authorList>
            <person name="Reynolds N.K."/>
            <person name="Stajich J.E."/>
            <person name="Barry K."/>
            <person name="Grigoriev I.V."/>
            <person name="Crous P."/>
            <person name="Smith M.E."/>
        </authorList>
    </citation>
    <scope>NUCLEOTIDE SEQUENCE</scope>
    <source>
        <strain evidence="3">NRRL 1566</strain>
    </source>
</reference>
<dbReference type="AlphaFoldDB" id="A0A9W8I6G4"/>